<reference evidence="1" key="1">
    <citation type="submission" date="2021-01" db="EMBL/GenBank/DDBJ databases">
        <title>Draft genome sequence of Acholeplasmataceae bacterium strain Mahy22.</title>
        <authorList>
            <person name="Watanabe M."/>
            <person name="Kojima H."/>
            <person name="Fukui M."/>
        </authorList>
    </citation>
    <scope>NUCLEOTIDE SEQUENCE</scope>
    <source>
        <strain evidence="1">Mahy22</strain>
    </source>
</reference>
<name>A0A7U9TI38_9MOLU</name>
<organism evidence="1 2">
    <name type="scientific">Mariniplasma anaerobium</name>
    <dbReference type="NCBI Taxonomy" id="2735436"/>
    <lineage>
        <taxon>Bacteria</taxon>
        <taxon>Bacillati</taxon>
        <taxon>Mycoplasmatota</taxon>
        <taxon>Mollicutes</taxon>
        <taxon>Acholeplasmatales</taxon>
        <taxon>Acholeplasmataceae</taxon>
        <taxon>Mariniplasma</taxon>
    </lineage>
</organism>
<dbReference type="AlphaFoldDB" id="A0A7U9TI38"/>
<sequence>MFKEFNAHPKGIKTGDCVVRAIATATNKDYLECRRELNQKKRELGFSGYKDTLFLYKYLESNPRLIFKAVKGEPRIKGSDFTELHPKGTYILKMAGHITACIDGVILDTWDCTYRSVYTAWEITQ</sequence>
<dbReference type="EMBL" id="AP024412">
    <property type="protein sequence ID" value="BCR36134.1"/>
    <property type="molecule type" value="Genomic_DNA"/>
</dbReference>
<proteinExistence type="predicted"/>
<keyword evidence="2" id="KW-1185">Reference proteome</keyword>
<dbReference type="Proteomes" id="UP000620133">
    <property type="component" value="Chromosome"/>
</dbReference>
<evidence type="ECO:0000313" key="1">
    <source>
        <dbReference type="EMBL" id="BCR36134.1"/>
    </source>
</evidence>
<evidence type="ECO:0000313" key="2">
    <source>
        <dbReference type="Proteomes" id="UP000620133"/>
    </source>
</evidence>
<accession>A0A7U9TI38</accession>
<dbReference type="KEGG" id="manr:MPAN_010270"/>
<gene>
    <name evidence="1" type="ORF">MPAN_010270</name>
</gene>
<protein>
    <submittedName>
        <fullName evidence="1">Uncharacterized protein</fullName>
    </submittedName>
</protein>
<dbReference type="RefSeq" id="WP_176239597.1">
    <property type="nucleotide sequence ID" value="NZ_AP024412.1"/>
</dbReference>